<proteinExistence type="inferred from homology"/>
<evidence type="ECO:0000256" key="4">
    <source>
        <dbReference type="ARBA" id="ARBA00022692"/>
    </source>
</evidence>
<dbReference type="GO" id="GO:0006865">
    <property type="term" value="P:amino acid transport"/>
    <property type="evidence" value="ECO:0007669"/>
    <property type="project" value="UniProtKB-KW"/>
</dbReference>
<feature type="transmembrane region" description="Helical" evidence="9">
    <location>
        <begin position="191"/>
        <end position="216"/>
    </location>
</feature>
<dbReference type="RefSeq" id="WP_264844203.1">
    <property type="nucleotide sequence ID" value="NZ_AP025628.1"/>
</dbReference>
<reference evidence="10" key="1">
    <citation type="submission" date="2022-03" db="EMBL/GenBank/DDBJ databases">
        <title>Complete genome sequence of Caldinitratiruptor microaerophilus.</title>
        <authorList>
            <person name="Mukaiyama R."/>
            <person name="Nishiyama T."/>
            <person name="Ueda K."/>
        </authorList>
    </citation>
    <scope>NUCLEOTIDE SEQUENCE</scope>
    <source>
        <strain evidence="10">JCM 16183</strain>
    </source>
</reference>
<dbReference type="Pfam" id="PF02653">
    <property type="entry name" value="BPD_transp_2"/>
    <property type="match status" value="1"/>
</dbReference>
<keyword evidence="4 9" id="KW-0812">Transmembrane</keyword>
<feature type="transmembrane region" description="Helical" evidence="9">
    <location>
        <begin position="222"/>
        <end position="251"/>
    </location>
</feature>
<keyword evidence="7 9" id="KW-0472">Membrane</keyword>
<keyword evidence="6 9" id="KW-1133">Transmembrane helix</keyword>
<evidence type="ECO:0000313" key="10">
    <source>
        <dbReference type="EMBL" id="BDG60138.1"/>
    </source>
</evidence>
<keyword evidence="5" id="KW-0029">Amino-acid transport</keyword>
<evidence type="ECO:0000313" key="11">
    <source>
        <dbReference type="Proteomes" id="UP001163687"/>
    </source>
</evidence>
<protein>
    <submittedName>
        <fullName evidence="10">Branched-chain amino acid ABC transporter permease</fullName>
    </submittedName>
</protein>
<feature type="transmembrane region" description="Helical" evidence="9">
    <location>
        <begin position="95"/>
        <end position="119"/>
    </location>
</feature>
<dbReference type="PANTHER" id="PTHR11795:SF445">
    <property type="entry name" value="AMINO ACID ABC TRANSPORTER PERMEASE PROTEIN"/>
    <property type="match status" value="1"/>
</dbReference>
<evidence type="ECO:0000256" key="5">
    <source>
        <dbReference type="ARBA" id="ARBA00022970"/>
    </source>
</evidence>
<gene>
    <name evidence="10" type="ORF">caldi_12280</name>
</gene>
<comment type="subcellular location">
    <subcellularLocation>
        <location evidence="1">Cell membrane</location>
        <topology evidence="1">Multi-pass membrane protein</topology>
    </subcellularLocation>
</comment>
<comment type="similarity">
    <text evidence="8">Belongs to the binding-protein-dependent transport system permease family. LivHM subfamily.</text>
</comment>
<organism evidence="10 11">
    <name type="scientific">Caldinitratiruptor microaerophilus</name>
    <dbReference type="NCBI Taxonomy" id="671077"/>
    <lineage>
        <taxon>Bacteria</taxon>
        <taxon>Bacillati</taxon>
        <taxon>Bacillota</taxon>
        <taxon>Clostridia</taxon>
        <taxon>Eubacteriales</taxon>
        <taxon>Symbiobacteriaceae</taxon>
        <taxon>Caldinitratiruptor</taxon>
    </lineage>
</organism>
<evidence type="ECO:0000256" key="9">
    <source>
        <dbReference type="SAM" id="Phobius"/>
    </source>
</evidence>
<name>A0AA35G876_9FIRM</name>
<sequence length="288" mass="30642">MHLFLQTLINGLLIGGLYIAISLGFSLSFGVMDVVDFAVGEWVMVGAFTAYFLQQATGWDPLLLMPFSFAVTFALGLAVHPFLHRVTGGRRPRPALMGLVFTFGVATLLRGSALTAFGYDFRSLRTQFTGSISLVGQIPTLRLVTGLIALGLTLAALGVLYRTRFGMAVRATAQDKVNAALQGVDIRRLSALVYALHTGLTGMAGALLGALFSVWAEMGVRYTIFAFFVVVLAGMGYLPGVIAASLALGVLQSFVATYLGAQYTLLILFGALYLVLLVAPRGLFGKGV</sequence>
<feature type="transmembrane region" description="Helical" evidence="9">
    <location>
        <begin position="12"/>
        <end position="32"/>
    </location>
</feature>
<dbReference type="InterPro" id="IPR052157">
    <property type="entry name" value="BCAA_transport_permease"/>
</dbReference>
<evidence type="ECO:0000256" key="3">
    <source>
        <dbReference type="ARBA" id="ARBA00022475"/>
    </source>
</evidence>
<keyword evidence="3" id="KW-1003">Cell membrane</keyword>
<dbReference type="InterPro" id="IPR001851">
    <property type="entry name" value="ABC_transp_permease"/>
</dbReference>
<evidence type="ECO:0000256" key="6">
    <source>
        <dbReference type="ARBA" id="ARBA00022989"/>
    </source>
</evidence>
<feature type="transmembrane region" description="Helical" evidence="9">
    <location>
        <begin position="139"/>
        <end position="161"/>
    </location>
</feature>
<dbReference type="AlphaFoldDB" id="A0AA35G876"/>
<dbReference type="GO" id="GO:0005886">
    <property type="term" value="C:plasma membrane"/>
    <property type="evidence" value="ECO:0007669"/>
    <property type="project" value="UniProtKB-SubCell"/>
</dbReference>
<evidence type="ECO:0000256" key="8">
    <source>
        <dbReference type="ARBA" id="ARBA00037998"/>
    </source>
</evidence>
<evidence type="ECO:0000256" key="7">
    <source>
        <dbReference type="ARBA" id="ARBA00023136"/>
    </source>
</evidence>
<dbReference type="KEGG" id="cmic:caldi_12280"/>
<feature type="transmembrane region" description="Helical" evidence="9">
    <location>
        <begin position="263"/>
        <end position="284"/>
    </location>
</feature>
<evidence type="ECO:0000256" key="2">
    <source>
        <dbReference type="ARBA" id="ARBA00022448"/>
    </source>
</evidence>
<accession>A0AA35G876</accession>
<dbReference type="PANTHER" id="PTHR11795">
    <property type="entry name" value="BRANCHED-CHAIN AMINO ACID TRANSPORT SYSTEM PERMEASE PROTEIN LIVH"/>
    <property type="match status" value="1"/>
</dbReference>
<dbReference type="Proteomes" id="UP001163687">
    <property type="component" value="Chromosome"/>
</dbReference>
<dbReference type="EMBL" id="AP025628">
    <property type="protein sequence ID" value="BDG60138.1"/>
    <property type="molecule type" value="Genomic_DNA"/>
</dbReference>
<keyword evidence="11" id="KW-1185">Reference proteome</keyword>
<dbReference type="CDD" id="cd06582">
    <property type="entry name" value="TM_PBP1_LivH_like"/>
    <property type="match status" value="1"/>
</dbReference>
<dbReference type="GO" id="GO:0022857">
    <property type="term" value="F:transmembrane transporter activity"/>
    <property type="evidence" value="ECO:0007669"/>
    <property type="project" value="InterPro"/>
</dbReference>
<evidence type="ECO:0000256" key="1">
    <source>
        <dbReference type="ARBA" id="ARBA00004651"/>
    </source>
</evidence>
<feature type="transmembrane region" description="Helical" evidence="9">
    <location>
        <begin position="62"/>
        <end position="83"/>
    </location>
</feature>
<keyword evidence="2" id="KW-0813">Transport</keyword>